<organism evidence="2">
    <name type="scientific">uncultured marine phage</name>
    <dbReference type="NCBI Taxonomy" id="707152"/>
    <lineage>
        <taxon>Viruses</taxon>
        <taxon>environmental samples</taxon>
    </lineage>
</organism>
<keyword evidence="1" id="KW-1133">Transmembrane helix</keyword>
<name>A0A8D9CCM5_9VIRU</name>
<accession>A0A8D9CCM5</accession>
<proteinExistence type="predicted"/>
<dbReference type="EMBL" id="OU342829">
    <property type="protein sequence ID" value="CAG7581254.1"/>
    <property type="molecule type" value="Genomic_DNA"/>
</dbReference>
<keyword evidence="1" id="KW-0812">Transmembrane</keyword>
<protein>
    <submittedName>
        <fullName evidence="2">Uncharacterized protein</fullName>
    </submittedName>
</protein>
<sequence>MRKSIILISISIVSIFVATLGFDIGMKNTPLNESMDIFILFLLTIPAIFGMRAAGDVSRESRKILEEKKCRTWVQVEEDMNDRKLYVQDFKGTCKVKHQDGSTFKFNHALVEKDYTE</sequence>
<gene>
    <name evidence="2" type="ORF">SLAVMIC_00751</name>
</gene>
<feature type="transmembrane region" description="Helical" evidence="1">
    <location>
        <begin position="37"/>
        <end position="55"/>
    </location>
</feature>
<reference evidence="2" key="1">
    <citation type="submission" date="2021-06" db="EMBL/GenBank/DDBJ databases">
        <authorList>
            <person name="Gannon L."/>
            <person name="Redgwell R T."/>
            <person name="Michniewski S."/>
            <person name="Harrison D C."/>
            <person name="Millard A."/>
        </authorList>
    </citation>
    <scope>NUCLEOTIDE SEQUENCE</scope>
</reference>
<keyword evidence="1" id="KW-0472">Membrane</keyword>
<evidence type="ECO:0000313" key="2">
    <source>
        <dbReference type="EMBL" id="CAG7581254.1"/>
    </source>
</evidence>
<evidence type="ECO:0000256" key="1">
    <source>
        <dbReference type="SAM" id="Phobius"/>
    </source>
</evidence>